<dbReference type="PANTHER" id="PTHR42856:SF1">
    <property type="entry name" value="ACYL-COENZYME A THIOESTERASE PAAI"/>
    <property type="match status" value="1"/>
</dbReference>
<name>A0A8J6J6C5_9FIRM</name>
<proteinExistence type="predicted"/>
<evidence type="ECO:0000256" key="1">
    <source>
        <dbReference type="ARBA" id="ARBA00022801"/>
    </source>
</evidence>
<dbReference type="Proteomes" id="UP000628736">
    <property type="component" value="Unassembled WGS sequence"/>
</dbReference>
<evidence type="ECO:0000313" key="4">
    <source>
        <dbReference type="Proteomes" id="UP000628736"/>
    </source>
</evidence>
<organism evidence="3 4">
    <name type="scientific">Flintibacter hominis</name>
    <dbReference type="NCBI Taxonomy" id="2763048"/>
    <lineage>
        <taxon>Bacteria</taxon>
        <taxon>Bacillati</taxon>
        <taxon>Bacillota</taxon>
        <taxon>Clostridia</taxon>
        <taxon>Eubacteriales</taxon>
        <taxon>Flintibacter</taxon>
    </lineage>
</organism>
<accession>A0A8J6J6C5</accession>
<dbReference type="InterPro" id="IPR052723">
    <property type="entry name" value="Acyl-CoA_thioesterase_PaaI"/>
</dbReference>
<protein>
    <submittedName>
        <fullName evidence="3">PaaI family thioesterase</fullName>
    </submittedName>
</protein>
<dbReference type="Pfam" id="PF03061">
    <property type="entry name" value="4HBT"/>
    <property type="match status" value="1"/>
</dbReference>
<dbReference type="PANTHER" id="PTHR42856">
    <property type="entry name" value="ACYL-COENZYME A THIOESTERASE PAAI"/>
    <property type="match status" value="1"/>
</dbReference>
<dbReference type="Gene3D" id="3.10.129.10">
    <property type="entry name" value="Hotdog Thioesterase"/>
    <property type="match status" value="1"/>
</dbReference>
<keyword evidence="4" id="KW-1185">Reference proteome</keyword>
<evidence type="ECO:0000259" key="2">
    <source>
        <dbReference type="Pfam" id="PF03061"/>
    </source>
</evidence>
<keyword evidence="1" id="KW-0378">Hydrolase</keyword>
<dbReference type="RefSeq" id="WP_147571634.1">
    <property type="nucleotide sequence ID" value="NZ_JACOPO010000001.1"/>
</dbReference>
<dbReference type="InterPro" id="IPR006683">
    <property type="entry name" value="Thioestr_dom"/>
</dbReference>
<reference evidence="3" key="1">
    <citation type="submission" date="2020-08" db="EMBL/GenBank/DDBJ databases">
        <title>Genome public.</title>
        <authorList>
            <person name="Liu C."/>
            <person name="Sun Q."/>
        </authorList>
    </citation>
    <scope>NUCLEOTIDE SEQUENCE</scope>
    <source>
        <strain evidence="3">NSJ-23</strain>
    </source>
</reference>
<dbReference type="InterPro" id="IPR029069">
    <property type="entry name" value="HotDog_dom_sf"/>
</dbReference>
<dbReference type="CDD" id="cd03443">
    <property type="entry name" value="PaaI_thioesterase"/>
    <property type="match status" value="1"/>
</dbReference>
<evidence type="ECO:0000313" key="3">
    <source>
        <dbReference type="EMBL" id="MBC5721421.1"/>
    </source>
</evidence>
<gene>
    <name evidence="3" type="ORF">H8S11_01090</name>
</gene>
<dbReference type="EMBL" id="JACOPO010000001">
    <property type="protein sequence ID" value="MBC5721421.1"/>
    <property type="molecule type" value="Genomic_DNA"/>
</dbReference>
<dbReference type="InterPro" id="IPR003736">
    <property type="entry name" value="PAAI_dom"/>
</dbReference>
<comment type="caution">
    <text evidence="3">The sequence shown here is derived from an EMBL/GenBank/DDBJ whole genome shotgun (WGS) entry which is preliminary data.</text>
</comment>
<feature type="domain" description="Thioesterase" evidence="2">
    <location>
        <begin position="50"/>
        <end position="123"/>
    </location>
</feature>
<sequence>MTDQERTDFIFRTVNTPHQFSYENGITVTHVEPGYAKGELVVGPNSINPHKNVHGGAMATLADTVGGCCACSRGGVCVTAGSTMEFLRPASGKKIFCVATPKKMGRTLSVIQVVLTNDQDVVVATGTFTFFMMD</sequence>
<dbReference type="AlphaFoldDB" id="A0A8J6J6C5"/>
<dbReference type="GO" id="GO:0016289">
    <property type="term" value="F:acyl-CoA hydrolase activity"/>
    <property type="evidence" value="ECO:0007669"/>
    <property type="project" value="UniProtKB-ARBA"/>
</dbReference>
<dbReference type="NCBIfam" id="TIGR00369">
    <property type="entry name" value="unchar_dom_1"/>
    <property type="match status" value="1"/>
</dbReference>
<dbReference type="SUPFAM" id="SSF54637">
    <property type="entry name" value="Thioesterase/thiol ester dehydrase-isomerase"/>
    <property type="match status" value="1"/>
</dbReference>